<evidence type="ECO:0000256" key="4">
    <source>
        <dbReference type="SAM" id="MobiDB-lite"/>
    </source>
</evidence>
<dbReference type="SUPFAM" id="SSF46785">
    <property type="entry name" value="Winged helix' DNA-binding domain"/>
    <property type="match status" value="1"/>
</dbReference>
<evidence type="ECO:0000256" key="1">
    <source>
        <dbReference type="ARBA" id="ARBA00023015"/>
    </source>
</evidence>
<accession>A0ABT2GI98</accession>
<evidence type="ECO:0000256" key="2">
    <source>
        <dbReference type="ARBA" id="ARBA00023125"/>
    </source>
</evidence>
<feature type="domain" description="HTH gntR-type" evidence="5">
    <location>
        <begin position="19"/>
        <end position="87"/>
    </location>
</feature>
<comment type="caution">
    <text evidence="6">The sequence shown here is derived from an EMBL/GenBank/DDBJ whole genome shotgun (WGS) entry which is preliminary data.</text>
</comment>
<dbReference type="PANTHER" id="PTHR38445">
    <property type="entry name" value="HTH-TYPE TRANSCRIPTIONAL REPRESSOR YTRA"/>
    <property type="match status" value="1"/>
</dbReference>
<dbReference type="CDD" id="cd07377">
    <property type="entry name" value="WHTH_GntR"/>
    <property type="match status" value="1"/>
</dbReference>
<dbReference type="EMBL" id="JANTEZ010000006">
    <property type="protein sequence ID" value="MCS5715947.1"/>
    <property type="molecule type" value="Genomic_DNA"/>
</dbReference>
<evidence type="ECO:0000256" key="3">
    <source>
        <dbReference type="ARBA" id="ARBA00023163"/>
    </source>
</evidence>
<evidence type="ECO:0000313" key="7">
    <source>
        <dbReference type="Proteomes" id="UP001165580"/>
    </source>
</evidence>
<gene>
    <name evidence="6" type="ORF">NVV95_15470</name>
</gene>
<keyword evidence="1" id="KW-0805">Transcription regulation</keyword>
<dbReference type="InterPro" id="IPR036390">
    <property type="entry name" value="WH_DNA-bd_sf"/>
</dbReference>
<name>A0ABT2GI98_9MICO</name>
<keyword evidence="7" id="KW-1185">Reference proteome</keyword>
<proteinExistence type="predicted"/>
<dbReference type="RefSeq" id="WP_259487445.1">
    <property type="nucleotide sequence ID" value="NZ_JANTEZ010000006.1"/>
</dbReference>
<dbReference type="SMART" id="SM00345">
    <property type="entry name" value="HTH_GNTR"/>
    <property type="match status" value="1"/>
</dbReference>
<dbReference type="PANTHER" id="PTHR38445:SF9">
    <property type="entry name" value="HTH-TYPE TRANSCRIPTIONAL REPRESSOR YTRA"/>
    <property type="match status" value="1"/>
</dbReference>
<keyword evidence="2" id="KW-0238">DNA-binding</keyword>
<dbReference type="PROSITE" id="PS50949">
    <property type="entry name" value="HTH_GNTR"/>
    <property type="match status" value="1"/>
</dbReference>
<dbReference type="Gene3D" id="1.10.10.10">
    <property type="entry name" value="Winged helix-like DNA-binding domain superfamily/Winged helix DNA-binding domain"/>
    <property type="match status" value="1"/>
</dbReference>
<sequence length="128" mass="12970">MPDATSPGFTPSIDPASSVPPFEQLRTGIRDAIVNGSLAAGARLPTVRTLAASTGVAVNTVARAYRELEADALIETRGRLGSFVAATGSPVQREMQAAARAYADRAAALGVAPDEAAALVAAALGLRP</sequence>
<keyword evidence="3" id="KW-0804">Transcription</keyword>
<evidence type="ECO:0000313" key="6">
    <source>
        <dbReference type="EMBL" id="MCS5715947.1"/>
    </source>
</evidence>
<feature type="region of interest" description="Disordered" evidence="4">
    <location>
        <begin position="1"/>
        <end position="21"/>
    </location>
</feature>
<dbReference type="Proteomes" id="UP001165580">
    <property type="component" value="Unassembled WGS sequence"/>
</dbReference>
<organism evidence="6 7">
    <name type="scientific">Herbiconiux gentiana</name>
    <dbReference type="NCBI Taxonomy" id="2970912"/>
    <lineage>
        <taxon>Bacteria</taxon>
        <taxon>Bacillati</taxon>
        <taxon>Actinomycetota</taxon>
        <taxon>Actinomycetes</taxon>
        <taxon>Micrococcales</taxon>
        <taxon>Microbacteriaceae</taxon>
        <taxon>Herbiconiux</taxon>
    </lineage>
</organism>
<reference evidence="6" key="1">
    <citation type="submission" date="2022-08" db="EMBL/GenBank/DDBJ databases">
        <authorList>
            <person name="Deng Y."/>
            <person name="Han X.-F."/>
            <person name="Zhang Y.-Q."/>
        </authorList>
    </citation>
    <scope>NUCLEOTIDE SEQUENCE</scope>
    <source>
        <strain evidence="6">CPCC 205716</strain>
    </source>
</reference>
<evidence type="ECO:0000259" key="5">
    <source>
        <dbReference type="PROSITE" id="PS50949"/>
    </source>
</evidence>
<dbReference type="InterPro" id="IPR000524">
    <property type="entry name" value="Tscrpt_reg_HTH_GntR"/>
</dbReference>
<dbReference type="InterPro" id="IPR036388">
    <property type="entry name" value="WH-like_DNA-bd_sf"/>
</dbReference>
<dbReference type="Pfam" id="PF00392">
    <property type="entry name" value="GntR"/>
    <property type="match status" value="1"/>
</dbReference>
<protein>
    <submittedName>
        <fullName evidence="6">GntR family transcriptional regulator</fullName>
    </submittedName>
</protein>